<evidence type="ECO:0000313" key="1">
    <source>
        <dbReference type="EMBL" id="KAL1496210.1"/>
    </source>
</evidence>
<sequence length="252" mass="27502">MRCVAPVLPWGKHETSADFAQRLEAMLLLPRKRGEFKGAHAPLVLPKGRAESAASFAARLKAAAVCEVLLPQSKDETDDMFQRRAAVQVMTLQTEALAPYNSQLETLEEYDMRLSAALPPEESIRSMTSTASYRRRTPPPAISSPFRRCLLGAPLGQVQLFAEERRRLAVGHRAEERPAFQAVVDEGAVFRPQTIVGTPDEADGKAPCGCVCTILHAAAGDSEMDEARALRSHVLAGALRSRPEDCARLQSV</sequence>
<name>A0AB34IC12_PRYPA</name>
<dbReference type="EMBL" id="JBGBPQ010000029">
    <property type="protein sequence ID" value="KAL1496210.1"/>
    <property type="molecule type" value="Genomic_DNA"/>
</dbReference>
<keyword evidence="2" id="KW-1185">Reference proteome</keyword>
<dbReference type="AlphaFoldDB" id="A0AB34IC12"/>
<evidence type="ECO:0000313" key="2">
    <source>
        <dbReference type="Proteomes" id="UP001515480"/>
    </source>
</evidence>
<reference evidence="1 2" key="1">
    <citation type="journal article" date="2024" name="Science">
        <title>Giant polyketide synthase enzymes in the biosynthesis of giant marine polyether toxins.</title>
        <authorList>
            <person name="Fallon T.R."/>
            <person name="Shende V.V."/>
            <person name="Wierzbicki I.H."/>
            <person name="Pendleton A.L."/>
            <person name="Watervoot N.F."/>
            <person name="Auber R.P."/>
            <person name="Gonzalez D.J."/>
            <person name="Wisecaver J.H."/>
            <person name="Moore B.S."/>
        </authorList>
    </citation>
    <scope>NUCLEOTIDE SEQUENCE [LARGE SCALE GENOMIC DNA]</scope>
    <source>
        <strain evidence="1 2">12B1</strain>
    </source>
</reference>
<protein>
    <submittedName>
        <fullName evidence="1">Uncharacterized protein</fullName>
    </submittedName>
</protein>
<organism evidence="1 2">
    <name type="scientific">Prymnesium parvum</name>
    <name type="common">Toxic golden alga</name>
    <dbReference type="NCBI Taxonomy" id="97485"/>
    <lineage>
        <taxon>Eukaryota</taxon>
        <taxon>Haptista</taxon>
        <taxon>Haptophyta</taxon>
        <taxon>Prymnesiophyceae</taxon>
        <taxon>Prymnesiales</taxon>
        <taxon>Prymnesiaceae</taxon>
        <taxon>Prymnesium</taxon>
    </lineage>
</organism>
<accession>A0AB34IC12</accession>
<comment type="caution">
    <text evidence="1">The sequence shown here is derived from an EMBL/GenBank/DDBJ whole genome shotgun (WGS) entry which is preliminary data.</text>
</comment>
<gene>
    <name evidence="1" type="ORF">AB1Y20_016173</name>
</gene>
<proteinExistence type="predicted"/>
<dbReference type="Proteomes" id="UP001515480">
    <property type="component" value="Unassembled WGS sequence"/>
</dbReference>